<feature type="domain" description="AIG1-type G" evidence="4">
    <location>
        <begin position="2"/>
        <end position="200"/>
    </location>
</feature>
<evidence type="ECO:0000313" key="6">
    <source>
        <dbReference type="Proteomes" id="UP001479290"/>
    </source>
</evidence>
<evidence type="ECO:0000313" key="5">
    <source>
        <dbReference type="EMBL" id="KAK9955973.1"/>
    </source>
</evidence>
<dbReference type="GO" id="GO:0005525">
    <property type="term" value="F:GTP binding"/>
    <property type="evidence" value="ECO:0007669"/>
    <property type="project" value="UniProtKB-KW"/>
</dbReference>
<sequence>MVSEYRIILLGKTGSGKSSTGNTILGRDVFEVARFPVSTTQQCEKHRGNVEDRKISVTDTPGLSHTSMTEEDLKAEIEKSLKMSAPGPHVFLLVIRLGRFTDEEKNTVKWIQKNFGEDVKRFTMLLFTGADKLDKPIEEFLQENPELMQLVNECEGGYHTFSNVGKNHGDQVTELLEKMNSIVKRNREVYYTTGIFKKTQRKLRMIKMFKIIAPALICCYVLYQTSRFWRERLMWPF</sequence>
<dbReference type="FunFam" id="3.40.50.300:FF:000366">
    <property type="entry name" value="GTPase, IMAP family member 2"/>
    <property type="match status" value="1"/>
</dbReference>
<dbReference type="AlphaFoldDB" id="A0AAW1Z5B9"/>
<evidence type="ECO:0000256" key="2">
    <source>
        <dbReference type="ARBA" id="ARBA00022741"/>
    </source>
</evidence>
<evidence type="ECO:0000256" key="1">
    <source>
        <dbReference type="ARBA" id="ARBA00008535"/>
    </source>
</evidence>
<dbReference type="CDD" id="cd01852">
    <property type="entry name" value="AIG1"/>
    <property type="match status" value="1"/>
</dbReference>
<proteinExistence type="inferred from homology"/>
<evidence type="ECO:0000256" key="3">
    <source>
        <dbReference type="ARBA" id="ARBA00023134"/>
    </source>
</evidence>
<name>A0AAW1Z5B9_CULAL</name>
<dbReference type="InterPro" id="IPR045058">
    <property type="entry name" value="GIMA/IAN/Toc"/>
</dbReference>
<comment type="caution">
    <text evidence="5">The sequence shown here is derived from an EMBL/GenBank/DDBJ whole genome shotgun (WGS) entry which is preliminary data.</text>
</comment>
<protein>
    <recommendedName>
        <fullName evidence="4">AIG1-type G domain-containing protein</fullName>
    </recommendedName>
</protein>
<keyword evidence="3" id="KW-0342">GTP-binding</keyword>
<dbReference type="EMBL" id="JAWDJR010000021">
    <property type="protein sequence ID" value="KAK9955973.1"/>
    <property type="molecule type" value="Genomic_DNA"/>
</dbReference>
<reference evidence="5 6" key="1">
    <citation type="submission" date="2024-05" db="EMBL/GenBank/DDBJ databases">
        <title>A high-quality chromosomal-level genome assembly of Topmouth culter (Culter alburnus).</title>
        <authorList>
            <person name="Zhao H."/>
        </authorList>
    </citation>
    <scope>NUCLEOTIDE SEQUENCE [LARGE SCALE GENOMIC DNA]</scope>
    <source>
        <strain evidence="5">CATC2023</strain>
        <tissue evidence="5">Muscle</tissue>
    </source>
</reference>
<dbReference type="PANTHER" id="PTHR10903">
    <property type="entry name" value="GTPASE, IMAP FAMILY MEMBER-RELATED"/>
    <property type="match status" value="1"/>
</dbReference>
<dbReference type="PANTHER" id="PTHR10903:SF188">
    <property type="entry name" value="GTPASE IMAP FAMILY MEMBER 2-LIKE-RELATED"/>
    <property type="match status" value="1"/>
</dbReference>
<comment type="similarity">
    <text evidence="1">Belongs to the TRAFAC class TrmE-Era-EngA-EngB-Septin-like GTPase superfamily. AIG1/Toc34/Toc159-like paraseptin GTPase family. IAN subfamily.</text>
</comment>
<organism evidence="5 6">
    <name type="scientific">Culter alburnus</name>
    <name type="common">Topmouth culter</name>
    <dbReference type="NCBI Taxonomy" id="194366"/>
    <lineage>
        <taxon>Eukaryota</taxon>
        <taxon>Metazoa</taxon>
        <taxon>Chordata</taxon>
        <taxon>Craniata</taxon>
        <taxon>Vertebrata</taxon>
        <taxon>Euteleostomi</taxon>
        <taxon>Actinopterygii</taxon>
        <taxon>Neopterygii</taxon>
        <taxon>Teleostei</taxon>
        <taxon>Ostariophysi</taxon>
        <taxon>Cypriniformes</taxon>
        <taxon>Xenocyprididae</taxon>
        <taxon>Xenocypridinae</taxon>
        <taxon>Culter</taxon>
    </lineage>
</organism>
<dbReference type="SUPFAM" id="SSF52540">
    <property type="entry name" value="P-loop containing nucleoside triphosphate hydrolases"/>
    <property type="match status" value="1"/>
</dbReference>
<keyword evidence="2" id="KW-0547">Nucleotide-binding</keyword>
<evidence type="ECO:0000259" key="4">
    <source>
        <dbReference type="PROSITE" id="PS51720"/>
    </source>
</evidence>
<keyword evidence="6" id="KW-1185">Reference proteome</keyword>
<accession>A0AAW1Z5B9</accession>
<dbReference type="InterPro" id="IPR006703">
    <property type="entry name" value="G_AIG1"/>
</dbReference>
<dbReference type="Proteomes" id="UP001479290">
    <property type="component" value="Unassembled WGS sequence"/>
</dbReference>
<dbReference type="Gene3D" id="3.40.50.300">
    <property type="entry name" value="P-loop containing nucleotide triphosphate hydrolases"/>
    <property type="match status" value="1"/>
</dbReference>
<dbReference type="PROSITE" id="PS51720">
    <property type="entry name" value="G_AIG1"/>
    <property type="match status" value="1"/>
</dbReference>
<gene>
    <name evidence="5" type="ORF">ABG768_015810</name>
</gene>
<dbReference type="InterPro" id="IPR027417">
    <property type="entry name" value="P-loop_NTPase"/>
</dbReference>
<dbReference type="Pfam" id="PF04548">
    <property type="entry name" value="AIG1"/>
    <property type="match status" value="1"/>
</dbReference>